<dbReference type="InterPro" id="IPR030182">
    <property type="entry name" value="PUP_plant"/>
</dbReference>
<evidence type="ECO:0000256" key="3">
    <source>
        <dbReference type="ARBA" id="ARBA00022448"/>
    </source>
</evidence>
<dbReference type="SUPFAM" id="SSF103481">
    <property type="entry name" value="Multidrug resistance efflux transporter EmrE"/>
    <property type="match status" value="1"/>
</dbReference>
<feature type="transmembrane region" description="Helical" evidence="7">
    <location>
        <begin position="308"/>
        <end position="329"/>
    </location>
</feature>
<evidence type="ECO:0000256" key="5">
    <source>
        <dbReference type="ARBA" id="ARBA00022989"/>
    </source>
</evidence>
<comment type="subcellular location">
    <subcellularLocation>
        <location evidence="1 7">Membrane</location>
        <topology evidence="1 7">Multi-pass membrane protein</topology>
    </subcellularLocation>
</comment>
<dbReference type="AlphaFoldDB" id="A0AAU9T1D9"/>
<evidence type="ECO:0000256" key="1">
    <source>
        <dbReference type="ARBA" id="ARBA00004141"/>
    </source>
</evidence>
<protein>
    <recommendedName>
        <fullName evidence="7">Probable purine permease</fullName>
    </recommendedName>
</protein>
<feature type="transmembrane region" description="Helical" evidence="7">
    <location>
        <begin position="335"/>
        <end position="353"/>
    </location>
</feature>
<keyword evidence="3 7" id="KW-0813">Transport</keyword>
<dbReference type="GO" id="GO:0005345">
    <property type="term" value="F:purine nucleobase transmembrane transporter activity"/>
    <property type="evidence" value="ECO:0007669"/>
    <property type="project" value="UniProtKB-UniRule"/>
</dbReference>
<evidence type="ECO:0000256" key="7">
    <source>
        <dbReference type="RuleBase" id="RU368015"/>
    </source>
</evidence>
<keyword evidence="4 7" id="KW-0812">Transmembrane</keyword>
<gene>
    <name evidence="8" type="ORF">TAV2_LOCUS23350</name>
</gene>
<feature type="transmembrane region" description="Helical" evidence="7">
    <location>
        <begin position="238"/>
        <end position="258"/>
    </location>
</feature>
<dbReference type="PANTHER" id="PTHR31376:SF57">
    <property type="entry name" value="PURINE PERMEASE 22-RELATED"/>
    <property type="match status" value="1"/>
</dbReference>
<evidence type="ECO:0000313" key="9">
    <source>
        <dbReference type="Proteomes" id="UP000836841"/>
    </source>
</evidence>
<proteinExistence type="inferred from homology"/>
<keyword evidence="5 7" id="KW-1133">Transmembrane helix</keyword>
<name>A0AAU9T1D9_THLAR</name>
<organism evidence="8 9">
    <name type="scientific">Thlaspi arvense</name>
    <name type="common">Field penny-cress</name>
    <dbReference type="NCBI Taxonomy" id="13288"/>
    <lineage>
        <taxon>Eukaryota</taxon>
        <taxon>Viridiplantae</taxon>
        <taxon>Streptophyta</taxon>
        <taxon>Embryophyta</taxon>
        <taxon>Tracheophyta</taxon>
        <taxon>Spermatophyta</taxon>
        <taxon>Magnoliopsida</taxon>
        <taxon>eudicotyledons</taxon>
        <taxon>Gunneridae</taxon>
        <taxon>Pentapetalae</taxon>
        <taxon>rosids</taxon>
        <taxon>malvids</taxon>
        <taxon>Brassicales</taxon>
        <taxon>Brassicaceae</taxon>
        <taxon>Thlaspideae</taxon>
        <taxon>Thlaspi</taxon>
    </lineage>
</organism>
<evidence type="ECO:0000313" key="8">
    <source>
        <dbReference type="EMBL" id="CAH2078682.1"/>
    </source>
</evidence>
<dbReference type="EMBL" id="OU466863">
    <property type="protein sequence ID" value="CAH2078682.1"/>
    <property type="molecule type" value="Genomic_DNA"/>
</dbReference>
<evidence type="ECO:0000256" key="4">
    <source>
        <dbReference type="ARBA" id="ARBA00022692"/>
    </source>
</evidence>
<dbReference type="PANTHER" id="PTHR31376">
    <property type="entry name" value="OS09G0467300 PROTEIN-RELATED"/>
    <property type="match status" value="1"/>
</dbReference>
<sequence>MDRSQELYASGEQNLEANLIEHEVTESSSVPQTKNYKRWLRLSIYVFFVLSCQPLATILGRLYYENGGKSTYVVTLLQLIGFPVLVLFRFFSQIRQPKSTDTDSNKSPSFTTLASVYLCTGLLISVYAYLSAIGLLYLPVSTFSLILASQLAFTAFFSYFLNSQKFTPFIVNSLFLLTVSSALLVVNTESEDTTNVSRVQYVIGFICTIGASAAIGLLLSLIQLLFRRVFKKHTSSAVMDLSIYQSLVASCVVLIGLFASGEWRTLPSEMRNYRLGQVSYVVTLASSAISWQVYTVGLVGLIFESSSVFSNSITAVGLPIVPVVAVIVFHDKMEASNIFSIVLAIWGFLSFVYQHYLDEKKSKTCHGNPVEEDTQT</sequence>
<dbReference type="GO" id="GO:0015211">
    <property type="term" value="F:purine nucleoside transmembrane transporter activity"/>
    <property type="evidence" value="ECO:0007669"/>
    <property type="project" value="UniProtKB-UniRule"/>
</dbReference>
<comment type="similarity">
    <text evidence="2 7">Belongs to the purine permeases (TC 2.A.7.14) family.</text>
</comment>
<feature type="transmembrane region" description="Helical" evidence="7">
    <location>
        <begin position="112"/>
        <end position="130"/>
    </location>
</feature>
<dbReference type="InterPro" id="IPR037185">
    <property type="entry name" value="EmrE-like"/>
</dbReference>
<evidence type="ECO:0000256" key="6">
    <source>
        <dbReference type="ARBA" id="ARBA00023136"/>
    </source>
</evidence>
<dbReference type="GO" id="GO:0016020">
    <property type="term" value="C:membrane"/>
    <property type="evidence" value="ECO:0007669"/>
    <property type="project" value="UniProtKB-SubCell"/>
</dbReference>
<evidence type="ECO:0000256" key="2">
    <source>
        <dbReference type="ARBA" id="ARBA00006213"/>
    </source>
</evidence>
<feature type="transmembrane region" description="Helical" evidence="7">
    <location>
        <begin position="70"/>
        <end position="91"/>
    </location>
</feature>
<feature type="transmembrane region" description="Helical" evidence="7">
    <location>
        <begin position="199"/>
        <end position="226"/>
    </location>
</feature>
<feature type="transmembrane region" description="Helical" evidence="7">
    <location>
        <begin position="136"/>
        <end position="157"/>
    </location>
</feature>
<dbReference type="Pfam" id="PF16913">
    <property type="entry name" value="PUNUT"/>
    <property type="match status" value="1"/>
</dbReference>
<accession>A0AAU9T1D9</accession>
<keyword evidence="9" id="KW-1185">Reference proteome</keyword>
<dbReference type="Proteomes" id="UP000836841">
    <property type="component" value="Chromosome 7"/>
</dbReference>
<reference evidence="8 9" key="1">
    <citation type="submission" date="2022-03" db="EMBL/GenBank/DDBJ databases">
        <authorList>
            <person name="Nunn A."/>
            <person name="Chopra R."/>
            <person name="Nunn A."/>
            <person name="Contreras Garrido A."/>
        </authorList>
    </citation>
    <scope>NUCLEOTIDE SEQUENCE [LARGE SCALE GENOMIC DNA]</scope>
</reference>
<feature type="transmembrane region" description="Helical" evidence="7">
    <location>
        <begin position="169"/>
        <end position="187"/>
    </location>
</feature>
<feature type="transmembrane region" description="Helical" evidence="7">
    <location>
        <begin position="42"/>
        <end position="64"/>
    </location>
</feature>
<feature type="transmembrane region" description="Helical" evidence="7">
    <location>
        <begin position="278"/>
        <end position="301"/>
    </location>
</feature>
<keyword evidence="6 7" id="KW-0472">Membrane</keyword>